<evidence type="ECO:0000313" key="2">
    <source>
        <dbReference type="EMBL" id="MBA5247077.1"/>
    </source>
</evidence>
<reference evidence="2" key="4">
    <citation type="submission" date="2020-07" db="EMBL/GenBank/DDBJ databases">
        <authorList>
            <person name="Yang C."/>
        </authorList>
    </citation>
    <scope>NUCLEOTIDE SEQUENCE</scope>
    <source>
        <strain evidence="2">Cx-624</strain>
    </source>
</reference>
<feature type="transmembrane region" description="Helical" evidence="1">
    <location>
        <begin position="38"/>
        <end position="62"/>
    </location>
</feature>
<reference evidence="3" key="1">
    <citation type="submission" date="2020-07" db="EMBL/GenBank/DDBJ databases">
        <title>Chryseobacterium sp. CX-624.</title>
        <authorList>
            <person name="Yang C."/>
        </authorList>
    </citation>
    <scope>NUCLEOTIDE SEQUENCE</scope>
    <source>
        <strain evidence="3">CX-624</strain>
    </source>
</reference>
<dbReference type="Proteomes" id="UP000539710">
    <property type="component" value="Unassembled WGS sequence"/>
</dbReference>
<feature type="transmembrane region" description="Helical" evidence="1">
    <location>
        <begin position="74"/>
        <end position="93"/>
    </location>
</feature>
<dbReference type="RefSeq" id="WP_181887174.1">
    <property type="nucleotide sequence ID" value="NZ_CP059472.1"/>
</dbReference>
<keyword evidence="1" id="KW-0472">Membrane</keyword>
<dbReference type="Proteomes" id="UP000515349">
    <property type="component" value="Chromosome"/>
</dbReference>
<evidence type="ECO:0000313" key="5">
    <source>
        <dbReference type="Proteomes" id="UP000539710"/>
    </source>
</evidence>
<evidence type="ECO:0000313" key="4">
    <source>
        <dbReference type="Proteomes" id="UP000515349"/>
    </source>
</evidence>
<keyword evidence="5" id="KW-1185">Reference proteome</keyword>
<reference evidence="4" key="2">
    <citation type="submission" date="2020-07" db="EMBL/GenBank/DDBJ databases">
        <title>Chryseobacterium sp.cx-624.</title>
        <authorList>
            <person name="Yang C."/>
        </authorList>
    </citation>
    <scope>NUCLEOTIDE SEQUENCE [LARGE SCALE GENOMIC DNA]</scope>
    <source>
        <strain evidence="4">cx-624</strain>
    </source>
</reference>
<gene>
    <name evidence="3" type="ORF">H1R16_07595</name>
    <name evidence="2" type="ORF">H2507_07845</name>
</gene>
<reference evidence="5" key="3">
    <citation type="submission" date="2020-07" db="EMBL/GenBank/DDBJ databases">
        <title>Flavobacterium sp. xlx-214.</title>
        <authorList>
            <person name="Yang C."/>
        </authorList>
    </citation>
    <scope>NUCLEOTIDE SEQUENCE [LARGE SCALE GENOMIC DNA]</scope>
    <source>
        <strain evidence="5">CX-624</strain>
    </source>
</reference>
<feature type="transmembrane region" description="Helical" evidence="1">
    <location>
        <begin position="6"/>
        <end position="26"/>
    </location>
</feature>
<organism evidence="3 4">
    <name type="scientific">Marnyiella aurantia</name>
    <dbReference type="NCBI Taxonomy" id="2758037"/>
    <lineage>
        <taxon>Bacteria</taxon>
        <taxon>Pseudomonadati</taxon>
        <taxon>Bacteroidota</taxon>
        <taxon>Flavobacteriia</taxon>
        <taxon>Flavobacteriales</taxon>
        <taxon>Weeksellaceae</taxon>
        <taxon>Marnyiella</taxon>
    </lineage>
</organism>
<dbReference type="AlphaFoldDB" id="A0A7D7QUW4"/>
<dbReference type="EMBL" id="CP059472">
    <property type="protein sequence ID" value="QMS97590.1"/>
    <property type="molecule type" value="Genomic_DNA"/>
</dbReference>
<keyword evidence="1" id="KW-1133">Transmembrane helix</keyword>
<keyword evidence="1" id="KW-0812">Transmembrane</keyword>
<evidence type="ECO:0000313" key="3">
    <source>
        <dbReference type="EMBL" id="QMS97590.1"/>
    </source>
</evidence>
<dbReference type="EMBL" id="JACEUX010000002">
    <property type="protein sequence ID" value="MBA5247077.1"/>
    <property type="molecule type" value="Genomic_DNA"/>
</dbReference>
<dbReference type="KEGG" id="cbau:H1R16_07595"/>
<sequence length="95" mass="10143">MKLKIVLSLFCLFYISSIILLSADLYTPGESAGKVLRAILELLTIPVVLAVPAQVVSCGFLYFRTDSSGKSGFLAPLIINLISLIIMIVATLAGI</sequence>
<accession>A0A7D7QUW4</accession>
<protein>
    <submittedName>
        <fullName evidence="3">Uncharacterized protein</fullName>
    </submittedName>
</protein>
<name>A0A7D7QUW4_9FLAO</name>
<proteinExistence type="predicted"/>
<evidence type="ECO:0000256" key="1">
    <source>
        <dbReference type="SAM" id="Phobius"/>
    </source>
</evidence>